<gene>
    <name evidence="1" type="ORF">KIPB_010833</name>
</gene>
<feature type="non-terminal residue" evidence="1">
    <location>
        <position position="168"/>
    </location>
</feature>
<comment type="caution">
    <text evidence="1">The sequence shown here is derived from an EMBL/GenBank/DDBJ whole genome shotgun (WGS) entry which is preliminary data.</text>
</comment>
<proteinExistence type="predicted"/>
<dbReference type="EMBL" id="BDIP01004175">
    <property type="protein sequence ID" value="GIQ88556.1"/>
    <property type="molecule type" value="Genomic_DNA"/>
</dbReference>
<sequence>IAGTGDWAFLSMQPKDGDYGTLNILVYRRDAGVYTYHSTIPFPTAYDCATKDWGARSAYLSASGSTLAVASPSAHCSDTWLYTGSVYLYRYTQDTDTWDMAAEIGAPGSNYSGPTYPKYASSVVMVSETVVAIGASDTDTDTDNGMVELYDCSDALSVDSPVVDPMDK</sequence>
<name>A0A9K3GN78_9EUKA</name>
<accession>A0A9K3GN78</accession>
<feature type="non-terminal residue" evidence="1">
    <location>
        <position position="1"/>
    </location>
</feature>
<dbReference type="Proteomes" id="UP000265618">
    <property type="component" value="Unassembled WGS sequence"/>
</dbReference>
<dbReference type="AlphaFoldDB" id="A0A9K3GN78"/>
<organism evidence="1 2">
    <name type="scientific">Kipferlia bialata</name>
    <dbReference type="NCBI Taxonomy" id="797122"/>
    <lineage>
        <taxon>Eukaryota</taxon>
        <taxon>Metamonada</taxon>
        <taxon>Carpediemonas-like organisms</taxon>
        <taxon>Kipferlia</taxon>
    </lineage>
</organism>
<evidence type="ECO:0000313" key="2">
    <source>
        <dbReference type="Proteomes" id="UP000265618"/>
    </source>
</evidence>
<reference evidence="1 2" key="1">
    <citation type="journal article" date="2018" name="PLoS ONE">
        <title>The draft genome of Kipferlia bialata reveals reductive genome evolution in fornicate parasites.</title>
        <authorList>
            <person name="Tanifuji G."/>
            <person name="Takabayashi S."/>
            <person name="Kume K."/>
            <person name="Takagi M."/>
            <person name="Nakayama T."/>
            <person name="Kamikawa R."/>
            <person name="Inagaki Y."/>
            <person name="Hashimoto T."/>
        </authorList>
    </citation>
    <scope>NUCLEOTIDE SEQUENCE [LARGE SCALE GENOMIC DNA]</scope>
    <source>
        <strain evidence="1">NY0173</strain>
    </source>
</reference>
<evidence type="ECO:0000313" key="1">
    <source>
        <dbReference type="EMBL" id="GIQ88556.1"/>
    </source>
</evidence>
<keyword evidence="2" id="KW-1185">Reference proteome</keyword>
<protein>
    <submittedName>
        <fullName evidence="1">Uncharacterized protein</fullName>
    </submittedName>
</protein>